<evidence type="ECO:0000256" key="9">
    <source>
        <dbReference type="RuleBase" id="RU000682"/>
    </source>
</evidence>
<dbReference type="GO" id="GO:0000981">
    <property type="term" value="F:DNA-binding transcription factor activity, RNA polymerase II-specific"/>
    <property type="evidence" value="ECO:0007669"/>
    <property type="project" value="InterPro"/>
</dbReference>
<evidence type="ECO:0000313" key="13">
    <source>
        <dbReference type="Proteomes" id="UP001370490"/>
    </source>
</evidence>
<dbReference type="PROSITE" id="PS00027">
    <property type="entry name" value="HOMEOBOX_1"/>
    <property type="match status" value="1"/>
</dbReference>
<dbReference type="InterPro" id="IPR001356">
    <property type="entry name" value="HD"/>
</dbReference>
<keyword evidence="4 8" id="KW-0238">DNA-binding</keyword>
<comment type="similarity">
    <text evidence="2">Belongs to the HD-ZIP homeobox family. Class II subfamily.</text>
</comment>
<dbReference type="InterPro" id="IPR017970">
    <property type="entry name" value="Homeobox_CS"/>
</dbReference>
<evidence type="ECO:0000256" key="4">
    <source>
        <dbReference type="ARBA" id="ARBA00023125"/>
    </source>
</evidence>
<keyword evidence="6" id="KW-0804">Transcription</keyword>
<keyword evidence="13" id="KW-1185">Reference proteome</keyword>
<evidence type="ECO:0000256" key="3">
    <source>
        <dbReference type="ARBA" id="ARBA00023015"/>
    </source>
</evidence>
<feature type="compositionally biased region" description="Basic and acidic residues" evidence="10">
    <location>
        <begin position="55"/>
        <end position="64"/>
    </location>
</feature>
<dbReference type="SMART" id="SM00389">
    <property type="entry name" value="HOX"/>
    <property type="match status" value="1"/>
</dbReference>
<feature type="compositionally biased region" description="Low complexity" evidence="10">
    <location>
        <begin position="352"/>
        <end position="378"/>
    </location>
</feature>
<dbReference type="SUPFAM" id="SSF46689">
    <property type="entry name" value="Homeodomain-like"/>
    <property type="match status" value="1"/>
</dbReference>
<dbReference type="EMBL" id="JBAMMX010000013">
    <property type="protein sequence ID" value="KAK6928641.1"/>
    <property type="molecule type" value="Genomic_DNA"/>
</dbReference>
<accession>A0AAN8VEU0</accession>
<feature type="compositionally biased region" description="Basic and acidic residues" evidence="10">
    <location>
        <begin position="160"/>
        <end position="169"/>
    </location>
</feature>
<evidence type="ECO:0000256" key="2">
    <source>
        <dbReference type="ARBA" id="ARBA00006074"/>
    </source>
</evidence>
<dbReference type="PANTHER" id="PTHR45714:SF93">
    <property type="entry name" value="HOMEOBOX DOMAIN-CONTAINING PROTEIN"/>
    <property type="match status" value="1"/>
</dbReference>
<organism evidence="12 13">
    <name type="scientific">Dillenia turbinata</name>
    <dbReference type="NCBI Taxonomy" id="194707"/>
    <lineage>
        <taxon>Eukaryota</taxon>
        <taxon>Viridiplantae</taxon>
        <taxon>Streptophyta</taxon>
        <taxon>Embryophyta</taxon>
        <taxon>Tracheophyta</taxon>
        <taxon>Spermatophyta</taxon>
        <taxon>Magnoliopsida</taxon>
        <taxon>eudicotyledons</taxon>
        <taxon>Gunneridae</taxon>
        <taxon>Pentapetalae</taxon>
        <taxon>Dilleniales</taxon>
        <taxon>Dilleniaceae</taxon>
        <taxon>Dillenia</taxon>
    </lineage>
</organism>
<dbReference type="InterPro" id="IPR050762">
    <property type="entry name" value="HD-ZIP_Homeobox_LZ_Class_II"/>
</dbReference>
<feature type="compositionally biased region" description="Pro residues" evidence="10">
    <location>
        <begin position="112"/>
        <end position="127"/>
    </location>
</feature>
<name>A0AAN8VEU0_9MAGN</name>
<dbReference type="Gene3D" id="1.10.10.60">
    <property type="entry name" value="Homeodomain-like"/>
    <property type="match status" value="1"/>
</dbReference>
<dbReference type="PROSITE" id="PS50071">
    <property type="entry name" value="HOMEOBOX_2"/>
    <property type="match status" value="1"/>
</dbReference>
<keyword evidence="3" id="KW-0805">Transcription regulation</keyword>
<keyword evidence="7 8" id="KW-0539">Nucleus</keyword>
<feature type="region of interest" description="Disordered" evidence="10">
    <location>
        <begin position="352"/>
        <end position="400"/>
    </location>
</feature>
<evidence type="ECO:0000256" key="10">
    <source>
        <dbReference type="SAM" id="MobiDB-lite"/>
    </source>
</evidence>
<feature type="region of interest" description="Disordered" evidence="10">
    <location>
        <begin position="1"/>
        <end position="33"/>
    </location>
</feature>
<dbReference type="InterPro" id="IPR009057">
    <property type="entry name" value="Homeodomain-like_sf"/>
</dbReference>
<feature type="region of interest" description="Disordered" evidence="10">
    <location>
        <begin position="50"/>
        <end position="178"/>
    </location>
</feature>
<reference evidence="12 13" key="1">
    <citation type="submission" date="2023-12" db="EMBL/GenBank/DDBJ databases">
        <title>A high-quality genome assembly for Dillenia turbinata (Dilleniales).</title>
        <authorList>
            <person name="Chanderbali A."/>
        </authorList>
    </citation>
    <scope>NUCLEOTIDE SEQUENCE [LARGE SCALE GENOMIC DNA]</scope>
    <source>
        <strain evidence="12">LSX21</strain>
        <tissue evidence="12">Leaf</tissue>
    </source>
</reference>
<feature type="compositionally biased region" description="Low complexity" evidence="10">
    <location>
        <begin position="194"/>
        <end position="203"/>
    </location>
</feature>
<dbReference type="FunFam" id="1.10.10.60:FF:000192">
    <property type="entry name" value="Homeobox-leucine zipper protein HAT22"/>
    <property type="match status" value="1"/>
</dbReference>
<dbReference type="GO" id="GO:0043565">
    <property type="term" value="F:sequence-specific DNA binding"/>
    <property type="evidence" value="ECO:0007669"/>
    <property type="project" value="InterPro"/>
</dbReference>
<dbReference type="GO" id="GO:0005634">
    <property type="term" value="C:nucleus"/>
    <property type="evidence" value="ECO:0007669"/>
    <property type="project" value="UniProtKB-SubCell"/>
</dbReference>
<dbReference type="PANTHER" id="PTHR45714">
    <property type="entry name" value="HOMEOBOX-LEUCINE ZIPPER PROTEIN HAT14"/>
    <property type="match status" value="1"/>
</dbReference>
<dbReference type="AlphaFoldDB" id="A0AAN8VEU0"/>
<evidence type="ECO:0000256" key="7">
    <source>
        <dbReference type="ARBA" id="ARBA00023242"/>
    </source>
</evidence>
<protein>
    <submittedName>
        <fullName evidence="12">Leucine zipper, homeobox-associated</fullName>
    </submittedName>
</protein>
<sequence length="400" mass="44288">MELRLSLGEASISKQYGMAKKSREVKSNGNGNKKFSLGFCMGLGIGASSNVVEQEQEKSTRKDVVEDEDQSDDESTEDDEDDDNDATAENGNTNNTASNPNPIQQLDLLPLAPVPRSNPFPNWPPPNSDHHDSSVHLSLPSTTRGFDFDVNRLPTVTAAAEERETEEGRVMSSSSPTNSVASSFQMDFCMFRSSSAANGGNNNNKKRSSDDSAAMDGERASSRASDEDDNGLTRKKLRLSKEQSAFLEESFKEHNTLNPKQKLALAKQLNLRPRQVEVWFQNRRARTKLKQTEVDCEYLKRCCETLTEENRRLHKELQELRALKTTSSNPFFMQLPATTLTMCPSCERVATTTTSSTAPPTDTSSASAVASSPFSLSTRPRYYPFSHTQPHPHPHRSAAS</sequence>
<evidence type="ECO:0000256" key="5">
    <source>
        <dbReference type="ARBA" id="ARBA00023155"/>
    </source>
</evidence>
<comment type="caution">
    <text evidence="12">The sequence shown here is derived from an EMBL/GenBank/DDBJ whole genome shotgun (WGS) entry which is preliminary data.</text>
</comment>
<dbReference type="Proteomes" id="UP001370490">
    <property type="component" value="Unassembled WGS sequence"/>
</dbReference>
<comment type="subcellular location">
    <subcellularLocation>
        <location evidence="1 8 9">Nucleus</location>
    </subcellularLocation>
</comment>
<evidence type="ECO:0000256" key="6">
    <source>
        <dbReference type="ARBA" id="ARBA00023163"/>
    </source>
</evidence>
<feature type="DNA-binding region" description="Homeobox" evidence="8">
    <location>
        <begin position="232"/>
        <end position="291"/>
    </location>
</feature>
<evidence type="ECO:0000256" key="1">
    <source>
        <dbReference type="ARBA" id="ARBA00004123"/>
    </source>
</evidence>
<evidence type="ECO:0000259" key="11">
    <source>
        <dbReference type="PROSITE" id="PS50071"/>
    </source>
</evidence>
<dbReference type="Pfam" id="PF02183">
    <property type="entry name" value="HALZ"/>
    <property type="match status" value="1"/>
</dbReference>
<dbReference type="InterPro" id="IPR003106">
    <property type="entry name" value="Leu_zip_homeo"/>
</dbReference>
<keyword evidence="5 8" id="KW-0371">Homeobox</keyword>
<feature type="compositionally biased region" description="Acidic residues" evidence="10">
    <location>
        <begin position="65"/>
        <end position="86"/>
    </location>
</feature>
<feature type="compositionally biased region" description="Low complexity" evidence="10">
    <location>
        <begin position="87"/>
        <end position="99"/>
    </location>
</feature>
<dbReference type="CDD" id="cd00086">
    <property type="entry name" value="homeodomain"/>
    <property type="match status" value="1"/>
</dbReference>
<feature type="compositionally biased region" description="Basic residues" evidence="10">
    <location>
        <begin position="390"/>
        <end position="400"/>
    </location>
</feature>
<proteinExistence type="inferred from homology"/>
<feature type="compositionally biased region" description="Basic and acidic residues" evidence="10">
    <location>
        <begin position="216"/>
        <end position="225"/>
    </location>
</feature>
<feature type="domain" description="Homeobox" evidence="11">
    <location>
        <begin position="230"/>
        <end position="290"/>
    </location>
</feature>
<dbReference type="SMART" id="SM00340">
    <property type="entry name" value="HALZ"/>
    <property type="match status" value="1"/>
</dbReference>
<evidence type="ECO:0000313" key="12">
    <source>
        <dbReference type="EMBL" id="KAK6928641.1"/>
    </source>
</evidence>
<dbReference type="Pfam" id="PF00046">
    <property type="entry name" value="Homeodomain"/>
    <property type="match status" value="1"/>
</dbReference>
<feature type="region of interest" description="Disordered" evidence="10">
    <location>
        <begin position="194"/>
        <end position="234"/>
    </location>
</feature>
<evidence type="ECO:0000256" key="8">
    <source>
        <dbReference type="PROSITE-ProRule" id="PRU00108"/>
    </source>
</evidence>
<gene>
    <name evidence="12" type="ORF">RJ641_004846</name>
</gene>